<dbReference type="PROSITE" id="PS00107">
    <property type="entry name" value="PROTEIN_KINASE_ATP"/>
    <property type="match status" value="1"/>
</dbReference>
<dbReference type="PROSITE" id="PS50011">
    <property type="entry name" value="PROTEIN_KINASE_DOM"/>
    <property type="match status" value="1"/>
</dbReference>
<dbReference type="InterPro" id="IPR024171">
    <property type="entry name" value="SRK-like_kinase"/>
</dbReference>
<keyword evidence="7" id="KW-0430">Lectin</keyword>
<dbReference type="SUPFAM" id="SSF56112">
    <property type="entry name" value="Protein kinase-like (PK-like)"/>
    <property type="match status" value="1"/>
</dbReference>
<keyword evidence="2 18" id="KW-0723">Serine/threonine-protein kinase</keyword>
<feature type="domain" description="Bulb-type lectin" evidence="22">
    <location>
        <begin position="46"/>
        <end position="165"/>
    </location>
</feature>
<dbReference type="Gene3D" id="3.30.200.20">
    <property type="entry name" value="Phosphorylase Kinase, domain 1"/>
    <property type="match status" value="1"/>
</dbReference>
<evidence type="ECO:0000256" key="15">
    <source>
        <dbReference type="ARBA" id="ARBA00023180"/>
    </source>
</evidence>
<evidence type="ECO:0000256" key="6">
    <source>
        <dbReference type="ARBA" id="ARBA00022729"/>
    </source>
</evidence>
<dbReference type="Pfam" id="PF00069">
    <property type="entry name" value="Pkinase"/>
    <property type="match status" value="1"/>
</dbReference>
<comment type="catalytic activity">
    <reaction evidence="16 18">
        <text>L-threonyl-[protein] + ATP = O-phospho-L-threonyl-[protein] + ADP + H(+)</text>
        <dbReference type="Rhea" id="RHEA:46608"/>
        <dbReference type="Rhea" id="RHEA-COMP:11060"/>
        <dbReference type="Rhea" id="RHEA-COMP:11605"/>
        <dbReference type="ChEBI" id="CHEBI:15378"/>
        <dbReference type="ChEBI" id="CHEBI:30013"/>
        <dbReference type="ChEBI" id="CHEBI:30616"/>
        <dbReference type="ChEBI" id="CHEBI:61977"/>
        <dbReference type="ChEBI" id="CHEBI:456216"/>
        <dbReference type="EC" id="2.7.11.1"/>
    </reaction>
</comment>
<dbReference type="Gene3D" id="2.90.10.30">
    <property type="match status" value="1"/>
</dbReference>
<dbReference type="SMART" id="SM00220">
    <property type="entry name" value="S_TKc"/>
    <property type="match status" value="1"/>
</dbReference>
<dbReference type="InterPro" id="IPR011009">
    <property type="entry name" value="Kinase-like_dom_sf"/>
</dbReference>
<dbReference type="CDD" id="cd14066">
    <property type="entry name" value="STKc_IRAK"/>
    <property type="match status" value="1"/>
</dbReference>
<dbReference type="FunFam" id="1.10.510.10:FF:000248">
    <property type="entry name" value="S-receptor-like kinase 5"/>
    <property type="match status" value="1"/>
</dbReference>
<organism evidence="24 25">
    <name type="scientific">Riccia fluitans</name>
    <dbReference type="NCBI Taxonomy" id="41844"/>
    <lineage>
        <taxon>Eukaryota</taxon>
        <taxon>Viridiplantae</taxon>
        <taxon>Streptophyta</taxon>
        <taxon>Embryophyta</taxon>
        <taxon>Marchantiophyta</taxon>
        <taxon>Marchantiopsida</taxon>
        <taxon>Marchantiidae</taxon>
        <taxon>Marchantiales</taxon>
        <taxon>Ricciaceae</taxon>
        <taxon>Riccia</taxon>
    </lineage>
</organism>
<name>A0ABD1ZAE1_9MARC</name>
<protein>
    <recommendedName>
        <fullName evidence="18">Receptor-like serine/threonine-protein kinase</fullName>
        <ecNumber evidence="18">2.7.11.1</ecNumber>
    </recommendedName>
</protein>
<dbReference type="InterPro" id="IPR008271">
    <property type="entry name" value="Ser/Thr_kinase_AS"/>
</dbReference>
<evidence type="ECO:0000256" key="17">
    <source>
        <dbReference type="ARBA" id="ARBA00048679"/>
    </source>
</evidence>
<dbReference type="GO" id="GO:0005524">
    <property type="term" value="F:ATP binding"/>
    <property type="evidence" value="ECO:0007669"/>
    <property type="project" value="UniProtKB-UniRule"/>
</dbReference>
<comment type="caution">
    <text evidence="24">The sequence shown here is derived from an EMBL/GenBank/DDBJ whole genome shotgun (WGS) entry which is preliminary data.</text>
</comment>
<dbReference type="InterPro" id="IPR003609">
    <property type="entry name" value="Pan_app"/>
</dbReference>
<reference evidence="24 25" key="1">
    <citation type="submission" date="2024-09" db="EMBL/GenBank/DDBJ databases">
        <title>Chromosome-scale assembly of Riccia fluitans.</title>
        <authorList>
            <person name="Paukszto L."/>
            <person name="Sawicki J."/>
            <person name="Karawczyk K."/>
            <person name="Piernik-Szablinska J."/>
            <person name="Szczecinska M."/>
            <person name="Mazdziarz M."/>
        </authorList>
    </citation>
    <scope>NUCLEOTIDE SEQUENCE [LARGE SCALE GENOMIC DNA]</scope>
    <source>
        <strain evidence="24">Rf_01</strain>
        <tissue evidence="24">Aerial parts of the thallus</tissue>
    </source>
</reference>
<dbReference type="FunFam" id="3.30.200.20:FF:000178">
    <property type="entry name" value="serine/threonine-protein kinase PBS1-like"/>
    <property type="match status" value="1"/>
</dbReference>
<keyword evidence="6" id="KW-0732">Signal</keyword>
<evidence type="ECO:0000256" key="12">
    <source>
        <dbReference type="ARBA" id="ARBA00023136"/>
    </source>
</evidence>
<feature type="domain" description="Apple" evidence="23">
    <location>
        <begin position="349"/>
        <end position="437"/>
    </location>
</feature>
<dbReference type="PANTHER" id="PTHR47974">
    <property type="entry name" value="OS07G0415500 PROTEIN"/>
    <property type="match status" value="1"/>
</dbReference>
<evidence type="ECO:0000256" key="7">
    <source>
        <dbReference type="ARBA" id="ARBA00022734"/>
    </source>
</evidence>
<comment type="subcellular location">
    <subcellularLocation>
        <location evidence="1">Membrane</location>
        <topology evidence="1">Single-pass type I membrane protein</topology>
    </subcellularLocation>
</comment>
<dbReference type="CDD" id="cd00028">
    <property type="entry name" value="B_lectin"/>
    <property type="match status" value="1"/>
</dbReference>
<evidence type="ECO:0000256" key="19">
    <source>
        <dbReference type="PROSITE-ProRule" id="PRU10141"/>
    </source>
</evidence>
<comment type="similarity">
    <text evidence="18">Belongs to the protein kinase superfamily. Ser/Thr protein kinase family.</text>
</comment>
<dbReference type="SUPFAM" id="SSF51110">
    <property type="entry name" value="alpha-D-mannose-specific plant lectins"/>
    <property type="match status" value="1"/>
</dbReference>
<gene>
    <name evidence="24" type="ORF">R1flu_012243</name>
</gene>
<dbReference type="InterPro" id="IPR028087">
    <property type="entry name" value="Tad_N"/>
</dbReference>
<dbReference type="AlphaFoldDB" id="A0ABD1ZAE1"/>
<keyword evidence="9 18" id="KW-0418">Kinase</keyword>
<feature type="transmembrane region" description="Helical" evidence="20">
    <location>
        <begin position="457"/>
        <end position="481"/>
    </location>
</feature>
<dbReference type="CDD" id="cd01098">
    <property type="entry name" value="PAN_AP_plant"/>
    <property type="match status" value="1"/>
</dbReference>
<evidence type="ECO:0000256" key="1">
    <source>
        <dbReference type="ARBA" id="ARBA00004479"/>
    </source>
</evidence>
<feature type="domain" description="Protein kinase" evidence="21">
    <location>
        <begin position="522"/>
        <end position="800"/>
    </location>
</feature>
<keyword evidence="14" id="KW-0675">Receptor</keyword>
<dbReference type="GO" id="GO:0004674">
    <property type="term" value="F:protein serine/threonine kinase activity"/>
    <property type="evidence" value="ECO:0007669"/>
    <property type="project" value="UniProtKB-KW"/>
</dbReference>
<evidence type="ECO:0000256" key="18">
    <source>
        <dbReference type="PIRNR" id="PIRNR000641"/>
    </source>
</evidence>
<evidence type="ECO:0000256" key="3">
    <source>
        <dbReference type="ARBA" id="ARBA00022553"/>
    </source>
</evidence>
<keyword evidence="5 20" id="KW-0812">Transmembrane</keyword>
<evidence type="ECO:0000256" key="13">
    <source>
        <dbReference type="ARBA" id="ARBA00023157"/>
    </source>
</evidence>
<evidence type="ECO:0000259" key="23">
    <source>
        <dbReference type="PROSITE" id="PS50948"/>
    </source>
</evidence>
<dbReference type="InterPro" id="IPR000719">
    <property type="entry name" value="Prot_kinase_dom"/>
</dbReference>
<dbReference type="Gene3D" id="1.10.510.10">
    <property type="entry name" value="Transferase(Phosphotransferase) domain 1"/>
    <property type="match status" value="1"/>
</dbReference>
<evidence type="ECO:0000256" key="5">
    <source>
        <dbReference type="ARBA" id="ARBA00022692"/>
    </source>
</evidence>
<keyword evidence="12 20" id="KW-0472">Membrane</keyword>
<accession>A0ABD1ZAE1</accession>
<evidence type="ECO:0000259" key="21">
    <source>
        <dbReference type="PROSITE" id="PS50011"/>
    </source>
</evidence>
<sequence>MTTEWSSTRLIPRVLVLLPLLLSSVFLLLVFPGVLGNVYYDHVEANFSTSNIKSVDVNGIFLHSINNTFGLGLSTFGFSTGNYYLSIIHLKPQQQVIVWTANRNQPVQRSDLIIFDSSGNLTLQNSLGVGIWSTNTTGGSWLQLQETGNLVVLDKENQTLWQSFDHPSDTLLSGQDFFPGMKLIANKGSSDLSEGSYSMSMQGKDLRLLVEFHPIPQAYWSMAKDAATVVLDTSGSVAYAEIQDSLKSLSLCSKDGSVLSSIPVDNYEDPTLRRATIGHDGTLEILYYSGSTWNSAFSAVKDKCDLPESCGPYGFCSNNGQCSCPPGTDPVNTSDFSKGCIPRLSATRCAAADSHTTVNSSSVSLKLVGNASYYANGFTQARNNTSDLDSCFKACSNDCLCTAFFFQNDTRSCFTWENLGTMKVENNAKHVAYLKVNVGEVTPRGSAPGSSNSSTTIIIIIVIVGITVFLMVGLLVGAWWYHRRRVARAAELAALAAEDEELMEIPGLPTRFTYKELEDATKDFSKKLGAGGFGSVYEGTLADERRIAVKRLESVGQGKKEFWAEVAIIGSIHHVHLVRLLGFCAEGTKRLLVYEFMANGSLDKILFRKDGEAKGDGLVLDWETRMSICLGTAQGLAYLHEDCRERIIHCDIKPENILLDEKFRPKVSDFGLAKLMNPEQNEVFTNLRGTRGYLAPEWLMNYAISDKSDVYSFGMVILELISGRKNFDPNETSEKWYVPIYAYRLMQSRKPSLLADPRLEGFVNEEQLGLLMRIALWCIQDEVTLRPTMKTVVKMIEGMVEVRNPPSSPTMAVRLHGKRYDTSSSKDSLFHSGEMSAVPLSAPR</sequence>
<dbReference type="Pfam" id="PF00954">
    <property type="entry name" value="S_locus_glycop"/>
    <property type="match status" value="1"/>
</dbReference>
<dbReference type="PANTHER" id="PTHR47974:SF27">
    <property type="entry name" value="RECEPTOR-LIKE SERINE_THREONINE-PROTEIN KINASE"/>
    <property type="match status" value="1"/>
</dbReference>
<keyword evidence="25" id="KW-1185">Reference proteome</keyword>
<dbReference type="GO" id="GO:0030246">
    <property type="term" value="F:carbohydrate binding"/>
    <property type="evidence" value="ECO:0007669"/>
    <property type="project" value="UniProtKB-KW"/>
</dbReference>
<dbReference type="SMART" id="SM00108">
    <property type="entry name" value="B_lectin"/>
    <property type="match status" value="1"/>
</dbReference>
<evidence type="ECO:0000256" key="8">
    <source>
        <dbReference type="ARBA" id="ARBA00022741"/>
    </source>
</evidence>
<dbReference type="Proteomes" id="UP001605036">
    <property type="component" value="Unassembled WGS sequence"/>
</dbReference>
<evidence type="ECO:0000256" key="9">
    <source>
        <dbReference type="ARBA" id="ARBA00022777"/>
    </source>
</evidence>
<evidence type="ECO:0000313" key="24">
    <source>
        <dbReference type="EMBL" id="KAL2644656.1"/>
    </source>
</evidence>
<evidence type="ECO:0000313" key="25">
    <source>
        <dbReference type="Proteomes" id="UP001605036"/>
    </source>
</evidence>
<dbReference type="Gene3D" id="3.50.4.10">
    <property type="entry name" value="Hepatocyte Growth Factor"/>
    <property type="match status" value="1"/>
</dbReference>
<evidence type="ECO:0000256" key="20">
    <source>
        <dbReference type="SAM" id="Phobius"/>
    </source>
</evidence>
<dbReference type="InterPro" id="IPR036426">
    <property type="entry name" value="Bulb-type_lectin_dom_sf"/>
</dbReference>
<keyword evidence="13" id="KW-1015">Disulfide bond</keyword>
<keyword evidence="4 18" id="KW-0808">Transferase</keyword>
<keyword evidence="15" id="KW-0325">Glycoprotein</keyword>
<dbReference type="EMBL" id="JBHFFA010000002">
    <property type="protein sequence ID" value="KAL2644656.1"/>
    <property type="molecule type" value="Genomic_DNA"/>
</dbReference>
<evidence type="ECO:0000256" key="14">
    <source>
        <dbReference type="ARBA" id="ARBA00023170"/>
    </source>
</evidence>
<keyword evidence="10 18" id="KW-0067">ATP-binding</keyword>
<keyword evidence="3" id="KW-0597">Phosphoprotein</keyword>
<dbReference type="InterPro" id="IPR000858">
    <property type="entry name" value="S_locus_glycoprot_dom"/>
</dbReference>
<proteinExistence type="inferred from homology"/>
<evidence type="ECO:0000256" key="4">
    <source>
        <dbReference type="ARBA" id="ARBA00022679"/>
    </source>
</evidence>
<keyword evidence="11 20" id="KW-1133">Transmembrane helix</keyword>
<dbReference type="PROSITE" id="PS50948">
    <property type="entry name" value="PAN"/>
    <property type="match status" value="1"/>
</dbReference>
<dbReference type="GO" id="GO:0016020">
    <property type="term" value="C:membrane"/>
    <property type="evidence" value="ECO:0007669"/>
    <property type="project" value="UniProtKB-SubCell"/>
</dbReference>
<dbReference type="PIRSF" id="PIRSF000641">
    <property type="entry name" value="SRK"/>
    <property type="match status" value="1"/>
</dbReference>
<keyword evidence="8 18" id="KW-0547">Nucleotide-binding</keyword>
<dbReference type="PROSITE" id="PS50927">
    <property type="entry name" value="BULB_LECTIN"/>
    <property type="match status" value="1"/>
</dbReference>
<dbReference type="InterPro" id="IPR017441">
    <property type="entry name" value="Protein_kinase_ATP_BS"/>
</dbReference>
<dbReference type="Pfam" id="PF13400">
    <property type="entry name" value="Tad"/>
    <property type="match status" value="1"/>
</dbReference>
<feature type="binding site" evidence="19">
    <location>
        <position position="550"/>
    </location>
    <ligand>
        <name>ATP</name>
        <dbReference type="ChEBI" id="CHEBI:30616"/>
    </ligand>
</feature>
<dbReference type="PROSITE" id="PS00108">
    <property type="entry name" value="PROTEIN_KINASE_ST"/>
    <property type="match status" value="1"/>
</dbReference>
<dbReference type="EC" id="2.7.11.1" evidence="18"/>
<evidence type="ECO:0000256" key="11">
    <source>
        <dbReference type="ARBA" id="ARBA00022989"/>
    </source>
</evidence>
<evidence type="ECO:0000256" key="2">
    <source>
        <dbReference type="ARBA" id="ARBA00022527"/>
    </source>
</evidence>
<dbReference type="InterPro" id="IPR001480">
    <property type="entry name" value="Bulb-type_lectin_dom"/>
</dbReference>
<dbReference type="Pfam" id="PF01453">
    <property type="entry name" value="B_lectin"/>
    <property type="match status" value="1"/>
</dbReference>
<comment type="catalytic activity">
    <reaction evidence="17 18">
        <text>L-seryl-[protein] + ATP = O-phospho-L-seryl-[protein] + ADP + H(+)</text>
        <dbReference type="Rhea" id="RHEA:17989"/>
        <dbReference type="Rhea" id="RHEA-COMP:9863"/>
        <dbReference type="Rhea" id="RHEA-COMP:11604"/>
        <dbReference type="ChEBI" id="CHEBI:15378"/>
        <dbReference type="ChEBI" id="CHEBI:29999"/>
        <dbReference type="ChEBI" id="CHEBI:30616"/>
        <dbReference type="ChEBI" id="CHEBI:83421"/>
        <dbReference type="ChEBI" id="CHEBI:456216"/>
        <dbReference type="EC" id="2.7.11.1"/>
    </reaction>
</comment>
<evidence type="ECO:0000256" key="10">
    <source>
        <dbReference type="ARBA" id="ARBA00022840"/>
    </source>
</evidence>
<evidence type="ECO:0000259" key="22">
    <source>
        <dbReference type="PROSITE" id="PS50927"/>
    </source>
</evidence>
<evidence type="ECO:0000256" key="16">
    <source>
        <dbReference type="ARBA" id="ARBA00047899"/>
    </source>
</evidence>